<feature type="transmembrane region" description="Helical" evidence="7">
    <location>
        <begin position="28"/>
        <end position="52"/>
    </location>
</feature>
<feature type="transmembrane region" description="Helical" evidence="7">
    <location>
        <begin position="92"/>
        <end position="113"/>
    </location>
</feature>
<dbReference type="PANTHER" id="PTHR43005:SF1">
    <property type="entry name" value="SPERMIDINE_PUTRESCINE TRANSPORT SYSTEM PERMEASE PROTEIN"/>
    <property type="match status" value="1"/>
</dbReference>
<feature type="transmembrane region" description="Helical" evidence="7">
    <location>
        <begin position="282"/>
        <end position="301"/>
    </location>
</feature>
<accession>A0A6J6ZPY1</accession>
<dbReference type="SUPFAM" id="SSF161098">
    <property type="entry name" value="MetI-like"/>
    <property type="match status" value="1"/>
</dbReference>
<feature type="transmembrane region" description="Helical" evidence="7">
    <location>
        <begin position="176"/>
        <end position="200"/>
    </location>
</feature>
<evidence type="ECO:0000256" key="4">
    <source>
        <dbReference type="ARBA" id="ARBA00022692"/>
    </source>
</evidence>
<protein>
    <submittedName>
        <fullName evidence="10">Unannotated protein</fullName>
    </submittedName>
</protein>
<feature type="transmembrane region" description="Helical" evidence="7">
    <location>
        <begin position="125"/>
        <end position="147"/>
    </location>
</feature>
<evidence type="ECO:0000313" key="11">
    <source>
        <dbReference type="EMBL" id="CAB4983594.1"/>
    </source>
</evidence>
<evidence type="ECO:0000256" key="6">
    <source>
        <dbReference type="ARBA" id="ARBA00023136"/>
    </source>
</evidence>
<evidence type="ECO:0000313" key="10">
    <source>
        <dbReference type="EMBL" id="CAB4821098.1"/>
    </source>
</evidence>
<keyword evidence="4 7" id="KW-0812">Transmembrane</keyword>
<evidence type="ECO:0000259" key="8">
    <source>
        <dbReference type="PROSITE" id="PS50928"/>
    </source>
</evidence>
<dbReference type="PROSITE" id="PS50928">
    <property type="entry name" value="ABC_TM1"/>
    <property type="match status" value="1"/>
</dbReference>
<evidence type="ECO:0000256" key="2">
    <source>
        <dbReference type="ARBA" id="ARBA00022448"/>
    </source>
</evidence>
<dbReference type="GO" id="GO:0055085">
    <property type="term" value="P:transmembrane transport"/>
    <property type="evidence" value="ECO:0007669"/>
    <property type="project" value="InterPro"/>
</dbReference>
<keyword evidence="6 7" id="KW-0472">Membrane</keyword>
<proteinExistence type="predicted"/>
<keyword evidence="5 7" id="KW-1133">Transmembrane helix</keyword>
<evidence type="ECO:0000313" key="9">
    <source>
        <dbReference type="EMBL" id="CAB4735946.1"/>
    </source>
</evidence>
<dbReference type="InterPro" id="IPR000515">
    <property type="entry name" value="MetI-like"/>
</dbReference>
<dbReference type="PANTHER" id="PTHR43005">
    <property type="entry name" value="BLR7065 PROTEIN"/>
    <property type="match status" value="1"/>
</dbReference>
<dbReference type="GO" id="GO:0005886">
    <property type="term" value="C:plasma membrane"/>
    <property type="evidence" value="ECO:0007669"/>
    <property type="project" value="UniProtKB-SubCell"/>
</dbReference>
<evidence type="ECO:0000256" key="3">
    <source>
        <dbReference type="ARBA" id="ARBA00022475"/>
    </source>
</evidence>
<dbReference type="InterPro" id="IPR035906">
    <property type="entry name" value="MetI-like_sf"/>
</dbReference>
<evidence type="ECO:0000256" key="7">
    <source>
        <dbReference type="SAM" id="Phobius"/>
    </source>
</evidence>
<dbReference type="Gene3D" id="1.10.3720.10">
    <property type="entry name" value="MetI-like"/>
    <property type="match status" value="1"/>
</dbReference>
<dbReference type="EMBL" id="CAFABC010000009">
    <property type="protein sequence ID" value="CAB4821098.1"/>
    <property type="molecule type" value="Genomic_DNA"/>
</dbReference>
<name>A0A6J6ZPY1_9ZZZZ</name>
<comment type="subcellular location">
    <subcellularLocation>
        <location evidence="1">Cell membrane</location>
        <topology evidence="1">Multi-pass membrane protein</topology>
    </subcellularLocation>
</comment>
<sequence length="312" mass="34887">MLVQSKGGILRSFKNEPRKVPLRNLSPYALLVPAVVIIFTLRVVPMILAIYLSFTDTDLTKSTAAITQLVGFNNYNTVLTSTDFWQAINTTAWIVIPALLLEMLFGLGIALWLNRDFRGRSIFRGISLLPFLLVPIVIGEFFRMFYSAQFGELNYYLKFFGIGAHAWITEIGTARWAIVFMEVWHTTPFVMILCLAGLSGIPKEPIEAALVDGANYWQRFRYVVLPAILPILLAILVLRAMDALQIFDEIYVLTGGGPGRLTSVINLYLYQFGFSQFKIGQTTAAVTIFVASICIVAMTGFSGRRISKKFGL</sequence>
<evidence type="ECO:0000256" key="1">
    <source>
        <dbReference type="ARBA" id="ARBA00004651"/>
    </source>
</evidence>
<dbReference type="Pfam" id="PF00528">
    <property type="entry name" value="BPD_transp_1"/>
    <property type="match status" value="1"/>
</dbReference>
<dbReference type="EMBL" id="CAFBOQ010000011">
    <property type="protein sequence ID" value="CAB4983594.1"/>
    <property type="molecule type" value="Genomic_DNA"/>
</dbReference>
<dbReference type="AlphaFoldDB" id="A0A6J6ZPY1"/>
<keyword evidence="2" id="KW-0813">Transport</keyword>
<reference evidence="10" key="1">
    <citation type="submission" date="2020-05" db="EMBL/GenBank/DDBJ databases">
        <authorList>
            <person name="Chiriac C."/>
            <person name="Salcher M."/>
            <person name="Ghai R."/>
            <person name="Kavagutti S V."/>
        </authorList>
    </citation>
    <scope>NUCLEOTIDE SEQUENCE</scope>
</reference>
<gene>
    <name evidence="9" type="ORF">UFOPK2731_01168</name>
    <name evidence="10" type="ORF">UFOPK3161_00560</name>
    <name evidence="11" type="ORF">UFOPK3990_00559</name>
    <name evidence="12" type="ORF">UFOPK4427_00594</name>
</gene>
<evidence type="ECO:0000313" key="12">
    <source>
        <dbReference type="EMBL" id="CAB5142717.1"/>
    </source>
</evidence>
<dbReference type="EMBL" id="CAFBRY010000011">
    <property type="protein sequence ID" value="CAB5142717.1"/>
    <property type="molecule type" value="Genomic_DNA"/>
</dbReference>
<dbReference type="CDD" id="cd06261">
    <property type="entry name" value="TM_PBP2"/>
    <property type="match status" value="1"/>
</dbReference>
<evidence type="ECO:0000256" key="5">
    <source>
        <dbReference type="ARBA" id="ARBA00022989"/>
    </source>
</evidence>
<dbReference type="EMBL" id="CAEZYO010000043">
    <property type="protein sequence ID" value="CAB4735946.1"/>
    <property type="molecule type" value="Genomic_DNA"/>
</dbReference>
<keyword evidence="3" id="KW-1003">Cell membrane</keyword>
<feature type="domain" description="ABC transmembrane type-1" evidence="8">
    <location>
        <begin position="88"/>
        <end position="300"/>
    </location>
</feature>
<organism evidence="10">
    <name type="scientific">freshwater metagenome</name>
    <dbReference type="NCBI Taxonomy" id="449393"/>
    <lineage>
        <taxon>unclassified sequences</taxon>
        <taxon>metagenomes</taxon>
        <taxon>ecological metagenomes</taxon>
    </lineage>
</organism>
<feature type="transmembrane region" description="Helical" evidence="7">
    <location>
        <begin position="220"/>
        <end position="238"/>
    </location>
</feature>